<dbReference type="EC" id="2.7.13.3" evidence="2"/>
<proteinExistence type="predicted"/>
<keyword evidence="5" id="KW-0418">Kinase</keyword>
<dbReference type="PANTHER" id="PTHR43304:SF1">
    <property type="entry name" value="PAC DOMAIN-CONTAINING PROTEIN"/>
    <property type="match status" value="1"/>
</dbReference>
<dbReference type="OrthoDB" id="5522855at2"/>
<dbReference type="AlphaFoldDB" id="A0A5J4IYY3"/>
<comment type="catalytic activity">
    <reaction evidence="1">
        <text>ATP + protein L-histidine = ADP + protein N-phospho-L-histidine.</text>
        <dbReference type="EC" id="2.7.13.3"/>
    </reaction>
</comment>
<keyword evidence="4" id="KW-0808">Transferase</keyword>
<evidence type="ECO:0000256" key="2">
    <source>
        <dbReference type="ARBA" id="ARBA00012438"/>
    </source>
</evidence>
<dbReference type="EMBL" id="BKCG01000001">
    <property type="protein sequence ID" value="GER58761.1"/>
    <property type="molecule type" value="Genomic_DNA"/>
</dbReference>
<keyword evidence="3" id="KW-0597">Phosphoprotein</keyword>
<dbReference type="InterPro" id="IPR004358">
    <property type="entry name" value="Sig_transdc_His_kin-like_C"/>
</dbReference>
<dbReference type="SUPFAM" id="SSF55874">
    <property type="entry name" value="ATPase domain of HSP90 chaperone/DNA topoisomerase II/histidine kinase"/>
    <property type="match status" value="1"/>
</dbReference>
<evidence type="ECO:0000259" key="6">
    <source>
        <dbReference type="PROSITE" id="PS50109"/>
    </source>
</evidence>
<evidence type="ECO:0000313" key="8">
    <source>
        <dbReference type="Proteomes" id="UP000326509"/>
    </source>
</evidence>
<dbReference type="Proteomes" id="UP000326509">
    <property type="component" value="Unassembled WGS sequence"/>
</dbReference>
<comment type="caution">
    <text evidence="7">The sequence shown here is derived from an EMBL/GenBank/DDBJ whole genome shotgun (WGS) entry which is preliminary data.</text>
</comment>
<dbReference type="InterPro" id="IPR005467">
    <property type="entry name" value="His_kinase_dom"/>
</dbReference>
<evidence type="ECO:0000256" key="5">
    <source>
        <dbReference type="ARBA" id="ARBA00022777"/>
    </source>
</evidence>
<sequence>MINFISNAIKYNSPKRNSFVKISVENNQENLVLKITANGLGIDLDKHREMLFAPKTTFHDKQDSRGIGLFITVNHVLSLGGSIKVESKLDEGTIFYIQFPKK</sequence>
<dbReference type="PANTHER" id="PTHR43304">
    <property type="entry name" value="PHYTOCHROME-LIKE PROTEIN CPH1"/>
    <property type="match status" value="1"/>
</dbReference>
<reference evidence="7 8" key="1">
    <citation type="submission" date="2019-08" db="EMBL/GenBank/DDBJ databases">
        <title>Draft genome sequence of Ulvibacter marinus type strain NBRC 109484.</title>
        <authorList>
            <person name="Kawano K."/>
            <person name="Ushijima N."/>
            <person name="Kihara M."/>
            <person name="Itoh H."/>
        </authorList>
    </citation>
    <scope>NUCLEOTIDE SEQUENCE [LARGE SCALE GENOMIC DNA]</scope>
    <source>
        <strain evidence="7 8">NBRC 109484</strain>
    </source>
</reference>
<organism evidence="7 8">
    <name type="scientific">Patiriisocius marinus</name>
    <dbReference type="NCBI Taxonomy" id="1397112"/>
    <lineage>
        <taxon>Bacteria</taxon>
        <taxon>Pseudomonadati</taxon>
        <taxon>Bacteroidota</taxon>
        <taxon>Flavobacteriia</taxon>
        <taxon>Flavobacteriales</taxon>
        <taxon>Flavobacteriaceae</taxon>
        <taxon>Patiriisocius</taxon>
    </lineage>
</organism>
<protein>
    <recommendedName>
        <fullName evidence="2">histidine kinase</fullName>
        <ecNumber evidence="2">2.7.13.3</ecNumber>
    </recommendedName>
</protein>
<dbReference type="GO" id="GO:0004673">
    <property type="term" value="F:protein histidine kinase activity"/>
    <property type="evidence" value="ECO:0007669"/>
    <property type="project" value="UniProtKB-EC"/>
</dbReference>
<dbReference type="Gene3D" id="3.30.565.10">
    <property type="entry name" value="Histidine kinase-like ATPase, C-terminal domain"/>
    <property type="match status" value="1"/>
</dbReference>
<dbReference type="InterPro" id="IPR036890">
    <property type="entry name" value="HATPase_C_sf"/>
</dbReference>
<dbReference type="InterPro" id="IPR052162">
    <property type="entry name" value="Sensor_kinase/Photoreceptor"/>
</dbReference>
<dbReference type="SMART" id="SM00387">
    <property type="entry name" value="HATPase_c"/>
    <property type="match status" value="1"/>
</dbReference>
<evidence type="ECO:0000256" key="1">
    <source>
        <dbReference type="ARBA" id="ARBA00000085"/>
    </source>
</evidence>
<dbReference type="PROSITE" id="PS50109">
    <property type="entry name" value="HIS_KIN"/>
    <property type="match status" value="1"/>
</dbReference>
<dbReference type="PRINTS" id="PR00344">
    <property type="entry name" value="BCTRLSENSOR"/>
</dbReference>
<evidence type="ECO:0000313" key="7">
    <source>
        <dbReference type="EMBL" id="GER58761.1"/>
    </source>
</evidence>
<name>A0A5J4IYY3_9FLAO</name>
<dbReference type="InterPro" id="IPR003594">
    <property type="entry name" value="HATPase_dom"/>
</dbReference>
<evidence type="ECO:0000256" key="3">
    <source>
        <dbReference type="ARBA" id="ARBA00022553"/>
    </source>
</evidence>
<dbReference type="Pfam" id="PF02518">
    <property type="entry name" value="HATPase_c"/>
    <property type="match status" value="1"/>
</dbReference>
<gene>
    <name evidence="7" type="ORF">ULMA_08690</name>
</gene>
<evidence type="ECO:0000256" key="4">
    <source>
        <dbReference type="ARBA" id="ARBA00022679"/>
    </source>
</evidence>
<accession>A0A5J4IYY3</accession>
<feature type="domain" description="Histidine kinase" evidence="6">
    <location>
        <begin position="1"/>
        <end position="102"/>
    </location>
</feature>
<keyword evidence="8" id="KW-1185">Reference proteome</keyword>